<dbReference type="PRINTS" id="PR01504">
    <property type="entry name" value="PNCREATITSAP"/>
</dbReference>
<dbReference type="Gene3D" id="3.10.100.10">
    <property type="entry name" value="Mannose-Binding Protein A, subunit A"/>
    <property type="match status" value="1"/>
</dbReference>
<gene>
    <name evidence="9" type="ORF">NXF25_013338</name>
</gene>
<comment type="subcellular location">
    <subcellularLocation>
        <location evidence="1">Secreted</location>
    </subcellularLocation>
</comment>
<accession>A0AAW1BDP1</accession>
<evidence type="ECO:0000256" key="2">
    <source>
        <dbReference type="ARBA" id="ARBA00006747"/>
    </source>
</evidence>
<dbReference type="SUPFAM" id="SSF56436">
    <property type="entry name" value="C-type lectin-like"/>
    <property type="match status" value="1"/>
</dbReference>
<evidence type="ECO:0000256" key="6">
    <source>
        <dbReference type="ARBA" id="ARBA00023240"/>
    </source>
</evidence>
<dbReference type="InterPro" id="IPR016187">
    <property type="entry name" value="CTDL_fold"/>
</dbReference>
<feature type="domain" description="C-type lectin" evidence="8">
    <location>
        <begin position="34"/>
        <end position="145"/>
    </location>
</feature>
<organism evidence="9 10">
    <name type="scientific">Crotalus adamanteus</name>
    <name type="common">Eastern diamondback rattlesnake</name>
    <dbReference type="NCBI Taxonomy" id="8729"/>
    <lineage>
        <taxon>Eukaryota</taxon>
        <taxon>Metazoa</taxon>
        <taxon>Chordata</taxon>
        <taxon>Craniata</taxon>
        <taxon>Vertebrata</taxon>
        <taxon>Euteleostomi</taxon>
        <taxon>Lepidosauria</taxon>
        <taxon>Squamata</taxon>
        <taxon>Bifurcata</taxon>
        <taxon>Unidentata</taxon>
        <taxon>Episquamata</taxon>
        <taxon>Toxicofera</taxon>
        <taxon>Serpentes</taxon>
        <taxon>Colubroidea</taxon>
        <taxon>Viperidae</taxon>
        <taxon>Crotalinae</taxon>
        <taxon>Crotalus</taxon>
    </lineage>
</organism>
<keyword evidence="5" id="KW-1015">Disulfide bond</keyword>
<keyword evidence="7" id="KW-0732">Signal</keyword>
<reference evidence="9 10" key="1">
    <citation type="journal article" date="2024" name="Proc. Natl. Acad. Sci. U.S.A.">
        <title>The genetic regulatory architecture and epigenomic basis for age-related changes in rattlesnake venom.</title>
        <authorList>
            <person name="Hogan M.P."/>
            <person name="Holding M.L."/>
            <person name="Nystrom G.S."/>
            <person name="Colston T.J."/>
            <person name="Bartlett D.A."/>
            <person name="Mason A.J."/>
            <person name="Ellsworth S.A."/>
            <person name="Rautsaw R.M."/>
            <person name="Lawrence K.C."/>
            <person name="Strickland J.L."/>
            <person name="He B."/>
            <person name="Fraser P."/>
            <person name="Margres M.J."/>
            <person name="Gilbert D.M."/>
            <person name="Gibbs H.L."/>
            <person name="Parkinson C.L."/>
            <person name="Rokyta D.R."/>
        </authorList>
    </citation>
    <scope>NUCLEOTIDE SEQUENCE [LARGE SCALE GENOMIC DNA]</scope>
    <source>
        <strain evidence="9">DRR0105</strain>
    </source>
</reference>
<proteinExistence type="inferred from homology"/>
<name>A0AAW1BDP1_CROAD</name>
<dbReference type="InterPro" id="IPR016186">
    <property type="entry name" value="C-type_lectin-like/link_sf"/>
</dbReference>
<keyword evidence="6" id="KW-1199">Hemostasis impairing toxin</keyword>
<dbReference type="InterPro" id="IPR050111">
    <property type="entry name" value="C-type_lectin/snaclec_domain"/>
</dbReference>
<dbReference type="AlphaFoldDB" id="A0AAW1BDP1"/>
<evidence type="ECO:0000259" key="8">
    <source>
        <dbReference type="PROSITE" id="PS50041"/>
    </source>
</evidence>
<comment type="similarity">
    <text evidence="2">Belongs to the snaclec family.</text>
</comment>
<evidence type="ECO:0000256" key="5">
    <source>
        <dbReference type="ARBA" id="ARBA00023157"/>
    </source>
</evidence>
<dbReference type="InterPro" id="IPR001304">
    <property type="entry name" value="C-type_lectin-like"/>
</dbReference>
<evidence type="ECO:0000313" key="10">
    <source>
        <dbReference type="Proteomes" id="UP001474421"/>
    </source>
</evidence>
<keyword evidence="10" id="KW-1185">Reference proteome</keyword>
<feature type="chain" id="PRO_5043373742" evidence="7">
    <location>
        <begin position="24"/>
        <end position="150"/>
    </location>
</feature>
<dbReference type="PANTHER" id="PTHR22803">
    <property type="entry name" value="MANNOSE, PHOSPHOLIPASE, LECTIN RECEPTOR RELATED"/>
    <property type="match status" value="1"/>
</dbReference>
<dbReference type="PROSITE" id="PS50041">
    <property type="entry name" value="C_TYPE_LECTIN_2"/>
    <property type="match status" value="1"/>
</dbReference>
<dbReference type="SMART" id="SM00034">
    <property type="entry name" value="CLECT"/>
    <property type="match status" value="1"/>
</dbReference>
<evidence type="ECO:0000256" key="1">
    <source>
        <dbReference type="ARBA" id="ARBA00004613"/>
    </source>
</evidence>
<dbReference type="GO" id="GO:0044477">
    <property type="term" value="P:venom-mediated suppression of platelet aggregation"/>
    <property type="evidence" value="ECO:0007669"/>
    <property type="project" value="UniProtKB-ARBA"/>
</dbReference>
<dbReference type="EMBL" id="JAOTOJ010000006">
    <property type="protein sequence ID" value="KAK9400319.1"/>
    <property type="molecule type" value="Genomic_DNA"/>
</dbReference>
<evidence type="ECO:0000256" key="4">
    <source>
        <dbReference type="ARBA" id="ARBA00022656"/>
    </source>
</evidence>
<protein>
    <submittedName>
        <fullName evidence="9">VENOM COMPONENT: C-type lectin-snaclec-subunit-beta 1 like</fullName>
    </submittedName>
</protein>
<dbReference type="Pfam" id="PF00059">
    <property type="entry name" value="Lectin_C"/>
    <property type="match status" value="1"/>
</dbReference>
<evidence type="ECO:0000256" key="3">
    <source>
        <dbReference type="ARBA" id="ARBA00022525"/>
    </source>
</evidence>
<feature type="signal peptide" evidence="7">
    <location>
        <begin position="1"/>
        <end position="23"/>
    </location>
</feature>
<dbReference type="FunFam" id="3.10.100.10:FF:000087">
    <property type="entry name" value="Snaclec rhodocetin subunit delta"/>
    <property type="match status" value="1"/>
</dbReference>
<keyword evidence="4" id="KW-0800">Toxin</keyword>
<comment type="caution">
    <text evidence="9">The sequence shown here is derived from an EMBL/GenBank/DDBJ whole genome shotgun (WGS) entry which is preliminary data.</text>
</comment>
<dbReference type="GO" id="GO:0090729">
    <property type="term" value="F:toxin activity"/>
    <property type="evidence" value="ECO:0007669"/>
    <property type="project" value="UniProtKB-KW"/>
</dbReference>
<evidence type="ECO:0000313" key="9">
    <source>
        <dbReference type="EMBL" id="KAK9400319.1"/>
    </source>
</evidence>
<evidence type="ECO:0000256" key="7">
    <source>
        <dbReference type="SAM" id="SignalP"/>
    </source>
</evidence>
<keyword evidence="3" id="KW-0964">Secreted</keyword>
<sequence>MGRLVFVSFGLLVVFLSLSGIEAGFCCPSGWSSYDRYCYKPFRQEMTWEDAEKFCTQQHTGSHLVSFHSTEEADFVVKMTHQSLDSNYVWIGVNNLWNQCNWQWSDGTKPDYEEWHEQFECLISQTFDNQWLSMDCGNTCPFHLQVRGIV</sequence>
<dbReference type="Proteomes" id="UP001474421">
    <property type="component" value="Unassembled WGS sequence"/>
</dbReference>
<dbReference type="GO" id="GO:0005576">
    <property type="term" value="C:extracellular region"/>
    <property type="evidence" value="ECO:0007669"/>
    <property type="project" value="UniProtKB-SubCell"/>
</dbReference>